<feature type="region of interest" description="Disordered" evidence="1">
    <location>
        <begin position="19"/>
        <end position="38"/>
    </location>
</feature>
<dbReference type="AlphaFoldDB" id="A0A9P6LDV9"/>
<feature type="compositionally biased region" description="Acidic residues" evidence="1">
    <location>
        <begin position="445"/>
        <end position="469"/>
    </location>
</feature>
<feature type="compositionally biased region" description="Polar residues" evidence="1">
    <location>
        <begin position="430"/>
        <end position="439"/>
    </location>
</feature>
<feature type="compositionally biased region" description="Polar residues" evidence="1">
    <location>
        <begin position="336"/>
        <end position="353"/>
    </location>
</feature>
<sequence length="562" mass="62760">MSEAAGAASGASSDDQNLLLASHLSSNPLPSSIPRESLSPTDAALFQLQDFQWDEETAKDFSQSVDAFLDGLEHQSSGQPAADTSLAHHQVAENPLPETVDQLEVNVTGNIADQIPTQSFNQVAAQPADRTSEQHIDQAPQSTTPQTPERIQGQVSQRTPKQTSSPLSTTSSSVPKMKASAHEVERFNDKDETTGRPRLQQSWINYALRVMKWDKNGEIWHPDLRQKILDDLEHPVTVHNLTVSRNRLYKSLTAFARGKKQQYYEVDFWAILFRNENGLPEVWVDGENSDLVWAFSDVINAIVDHESTASIMSNYGKTRNSKNVFYFQPGSANTLSKPANARTVQGQGGNPQTPKKRKTEDRDAIVIASDRSDVDESPQEKRRKTNRGAYIQSTVEKRTLRKRNKGGNEAVVSGDQSTQKPDHDTESEMENTNTGNSQIKKTESDTEPDPESEEGSMAGDDDDEDDSELMDSWMVEALKAQEEKKAEVEVKPKVTVKQKIEQRNNFFKTLTSMSKEHQDMAFRTSVLDMLQGLGVDPTTSLSKQMKRYKTTFGGDEKQKLKK</sequence>
<comment type="caution">
    <text evidence="2">The sequence shown here is derived from an EMBL/GenBank/DDBJ whole genome shotgun (WGS) entry which is preliminary data.</text>
</comment>
<feature type="compositionally biased region" description="Basic and acidic residues" evidence="1">
    <location>
        <begin position="180"/>
        <end position="194"/>
    </location>
</feature>
<feature type="compositionally biased region" description="Low complexity" evidence="1">
    <location>
        <begin position="163"/>
        <end position="173"/>
    </location>
</feature>
<evidence type="ECO:0000313" key="3">
    <source>
        <dbReference type="Proteomes" id="UP000781932"/>
    </source>
</evidence>
<dbReference type="RefSeq" id="XP_038739099.1">
    <property type="nucleotide sequence ID" value="XM_038895537.1"/>
</dbReference>
<name>A0A9P6LDV9_9PEZI</name>
<reference evidence="2" key="2">
    <citation type="submission" date="2020-11" db="EMBL/GenBank/DDBJ databases">
        <title>Whole genome sequencing of Colletotrichum sp.</title>
        <authorList>
            <person name="Li H."/>
        </authorList>
    </citation>
    <scope>NUCLEOTIDE SEQUENCE</scope>
    <source>
        <strain evidence="2">CkLH20</strain>
    </source>
</reference>
<dbReference type="Proteomes" id="UP000781932">
    <property type="component" value="Unassembled WGS sequence"/>
</dbReference>
<feature type="compositionally biased region" description="Basic and acidic residues" evidence="1">
    <location>
        <begin position="358"/>
        <end position="380"/>
    </location>
</feature>
<organism evidence="2 3">
    <name type="scientific">Colletotrichum karsti</name>
    <dbReference type="NCBI Taxonomy" id="1095194"/>
    <lineage>
        <taxon>Eukaryota</taxon>
        <taxon>Fungi</taxon>
        <taxon>Dikarya</taxon>
        <taxon>Ascomycota</taxon>
        <taxon>Pezizomycotina</taxon>
        <taxon>Sordariomycetes</taxon>
        <taxon>Hypocreomycetidae</taxon>
        <taxon>Glomerellales</taxon>
        <taxon>Glomerellaceae</taxon>
        <taxon>Colletotrichum</taxon>
        <taxon>Colletotrichum boninense species complex</taxon>
    </lineage>
</organism>
<keyword evidence="3" id="KW-1185">Reference proteome</keyword>
<dbReference type="EMBL" id="JAATWM020000066">
    <property type="protein sequence ID" value="KAF9869638.1"/>
    <property type="molecule type" value="Genomic_DNA"/>
</dbReference>
<feature type="region of interest" description="Disordered" evidence="1">
    <location>
        <begin position="336"/>
        <end position="471"/>
    </location>
</feature>
<protein>
    <submittedName>
        <fullName evidence="2">Uncharacterized protein</fullName>
    </submittedName>
</protein>
<proteinExistence type="predicted"/>
<accession>A0A9P6LDV9</accession>
<feature type="region of interest" description="Disordered" evidence="1">
    <location>
        <begin position="121"/>
        <end position="194"/>
    </location>
</feature>
<evidence type="ECO:0000313" key="2">
    <source>
        <dbReference type="EMBL" id="KAF9869638.1"/>
    </source>
</evidence>
<gene>
    <name evidence="2" type="ORF">CkaCkLH20_12825</name>
</gene>
<evidence type="ECO:0000256" key="1">
    <source>
        <dbReference type="SAM" id="MobiDB-lite"/>
    </source>
</evidence>
<reference evidence="2" key="1">
    <citation type="submission" date="2020-03" db="EMBL/GenBank/DDBJ databases">
        <authorList>
            <person name="He L."/>
        </authorList>
    </citation>
    <scope>NUCLEOTIDE SEQUENCE</scope>
    <source>
        <strain evidence="2">CkLH20</strain>
    </source>
</reference>
<dbReference type="GeneID" id="62168611"/>
<feature type="compositionally biased region" description="Polar residues" evidence="1">
    <location>
        <begin position="139"/>
        <end position="162"/>
    </location>
</feature>
<dbReference type="OrthoDB" id="4851692at2759"/>